<dbReference type="Pfam" id="PF12833">
    <property type="entry name" value="HTH_18"/>
    <property type="match status" value="1"/>
</dbReference>
<evidence type="ECO:0000259" key="4">
    <source>
        <dbReference type="PROSITE" id="PS01124"/>
    </source>
</evidence>
<dbReference type="PROSITE" id="PS01124">
    <property type="entry name" value="HTH_ARAC_FAMILY_2"/>
    <property type="match status" value="1"/>
</dbReference>
<dbReference type="SMART" id="SM00342">
    <property type="entry name" value="HTH_ARAC"/>
    <property type="match status" value="1"/>
</dbReference>
<keyword evidence="6" id="KW-1185">Reference proteome</keyword>
<dbReference type="InterPro" id="IPR037923">
    <property type="entry name" value="HTH-like"/>
</dbReference>
<keyword evidence="2" id="KW-0238">DNA-binding</keyword>
<evidence type="ECO:0000256" key="2">
    <source>
        <dbReference type="ARBA" id="ARBA00023125"/>
    </source>
</evidence>
<comment type="caution">
    <text evidence="5">The sequence shown here is derived from an EMBL/GenBank/DDBJ whole genome shotgun (WGS) entry which is preliminary data.</text>
</comment>
<evidence type="ECO:0000313" key="5">
    <source>
        <dbReference type="EMBL" id="MEQ2557886.1"/>
    </source>
</evidence>
<reference evidence="5 6" key="1">
    <citation type="submission" date="2024-03" db="EMBL/GenBank/DDBJ databases">
        <title>Human intestinal bacterial collection.</title>
        <authorList>
            <person name="Pauvert C."/>
            <person name="Hitch T.C.A."/>
            <person name="Clavel T."/>
        </authorList>
    </citation>
    <scope>NUCLEOTIDE SEQUENCE [LARGE SCALE GENOMIC DNA]</scope>
    <source>
        <strain evidence="5 6">CLA-AA-H185</strain>
    </source>
</reference>
<evidence type="ECO:0000256" key="1">
    <source>
        <dbReference type="ARBA" id="ARBA00023015"/>
    </source>
</evidence>
<keyword evidence="1" id="KW-0805">Transcription regulation</keyword>
<dbReference type="Proteomes" id="UP001454489">
    <property type="component" value="Unassembled WGS sequence"/>
</dbReference>
<organism evidence="5 6">
    <name type="scientific">Maccoyibacter intestinihominis</name>
    <dbReference type="NCBI Taxonomy" id="3133499"/>
    <lineage>
        <taxon>Bacteria</taxon>
        <taxon>Bacillati</taxon>
        <taxon>Bacillota</taxon>
        <taxon>Clostridia</taxon>
        <taxon>Lachnospirales</taxon>
        <taxon>Lachnospiraceae</taxon>
        <taxon>Maccoyibacter</taxon>
    </lineage>
</organism>
<name>A0ABV1HDU7_9FIRM</name>
<dbReference type="Pfam" id="PF02311">
    <property type="entry name" value="AraC_binding"/>
    <property type="match status" value="1"/>
</dbReference>
<gene>
    <name evidence="5" type="ORF">WMO43_08400</name>
</gene>
<keyword evidence="3" id="KW-0804">Transcription</keyword>
<protein>
    <submittedName>
        <fullName evidence="5">AraC family transcriptional regulator</fullName>
    </submittedName>
</protein>
<dbReference type="RefSeq" id="WP_353530887.1">
    <property type="nucleotide sequence ID" value="NZ_JBBMEX010000007.1"/>
</dbReference>
<dbReference type="Gene3D" id="1.10.10.60">
    <property type="entry name" value="Homeodomain-like"/>
    <property type="match status" value="2"/>
</dbReference>
<dbReference type="Gene3D" id="2.60.120.10">
    <property type="entry name" value="Jelly Rolls"/>
    <property type="match status" value="1"/>
</dbReference>
<dbReference type="PANTHER" id="PTHR43280">
    <property type="entry name" value="ARAC-FAMILY TRANSCRIPTIONAL REGULATOR"/>
    <property type="match status" value="1"/>
</dbReference>
<dbReference type="InterPro" id="IPR018060">
    <property type="entry name" value="HTH_AraC"/>
</dbReference>
<dbReference type="InterPro" id="IPR009057">
    <property type="entry name" value="Homeodomain-like_sf"/>
</dbReference>
<proteinExistence type="predicted"/>
<evidence type="ECO:0000256" key="3">
    <source>
        <dbReference type="ARBA" id="ARBA00023163"/>
    </source>
</evidence>
<dbReference type="InterPro" id="IPR003313">
    <property type="entry name" value="AraC-bd"/>
</dbReference>
<evidence type="ECO:0000313" key="6">
    <source>
        <dbReference type="Proteomes" id="UP001454489"/>
    </source>
</evidence>
<dbReference type="InterPro" id="IPR014710">
    <property type="entry name" value="RmlC-like_jellyroll"/>
</dbReference>
<accession>A0ABV1HDU7</accession>
<dbReference type="EMBL" id="JBBMEX010000007">
    <property type="protein sequence ID" value="MEQ2557886.1"/>
    <property type="molecule type" value="Genomic_DNA"/>
</dbReference>
<sequence>MYPPEENLRSGYLQQNFRLFHLKDKKEQQFDFHYHDFDKIVIFLSGKVTYIVEGKSYHLKPWDILLVPHHDIHKPVIDGSSVYERIVIWVKNEFMEKQHRKNCDLSSCFQESLDRSFNLIRVRSSLQSEIQTIIANLEDSLRSAEFGSELLSDTYFLQLLVYINRVFLDASFTNDETDLTYDKQITELLKYINSHLGEDLSNETLANRLYLSKYYLMHRFKEETGYTLHSYIEQKRLLHASELIKEGVPAMKAAQECGFKEYSTFLRAFKRNFHISPKELLTDVNAL</sequence>
<dbReference type="SUPFAM" id="SSF51215">
    <property type="entry name" value="Regulatory protein AraC"/>
    <property type="match status" value="1"/>
</dbReference>
<dbReference type="PANTHER" id="PTHR43280:SF34">
    <property type="entry name" value="ARAC-FAMILY TRANSCRIPTIONAL REGULATOR"/>
    <property type="match status" value="1"/>
</dbReference>
<dbReference type="SUPFAM" id="SSF46689">
    <property type="entry name" value="Homeodomain-like"/>
    <property type="match status" value="2"/>
</dbReference>
<feature type="domain" description="HTH araC/xylS-type" evidence="4">
    <location>
        <begin position="186"/>
        <end position="283"/>
    </location>
</feature>